<dbReference type="Pfam" id="PF01751">
    <property type="entry name" value="Toprim"/>
    <property type="match status" value="1"/>
</dbReference>
<dbReference type="Pfam" id="PF01396">
    <property type="entry name" value="Zn_ribbon_Top1"/>
    <property type="match status" value="5"/>
</dbReference>
<dbReference type="EMBL" id="AP026709">
    <property type="protein sequence ID" value="BDQ38388.1"/>
    <property type="molecule type" value="Genomic_DNA"/>
</dbReference>
<evidence type="ECO:0000256" key="5">
    <source>
        <dbReference type="ARBA" id="ARBA00022833"/>
    </source>
</evidence>
<feature type="site" description="Interaction with DNA" evidence="10">
    <location>
        <position position="148"/>
    </location>
</feature>
<reference evidence="14 15" key="1">
    <citation type="submission" date="2022-08" db="EMBL/GenBank/DDBJ databases">
        <title>Genome Sequence of the sulphate-reducing bacterium, Pseudodesulfovibrio sp. SYK.</title>
        <authorList>
            <person name="Kondo R."/>
            <person name="Kataoka T."/>
        </authorList>
    </citation>
    <scope>NUCLEOTIDE SEQUENCE [LARGE SCALE GENOMIC DNA]</scope>
    <source>
        <strain evidence="14 15">SYK</strain>
    </source>
</reference>
<dbReference type="CDD" id="cd00186">
    <property type="entry name" value="TOP1Ac"/>
    <property type="match status" value="1"/>
</dbReference>
<dbReference type="InterPro" id="IPR013824">
    <property type="entry name" value="Topo_IA_cen_sub1"/>
</dbReference>
<comment type="catalytic activity">
    <reaction evidence="1 10">
        <text>ATP-independent breakage of single-stranded DNA, followed by passage and rejoining.</text>
        <dbReference type="EC" id="5.6.2.1"/>
    </reaction>
</comment>
<evidence type="ECO:0000259" key="13">
    <source>
        <dbReference type="PROSITE" id="PS52039"/>
    </source>
</evidence>
<dbReference type="InterPro" id="IPR006171">
    <property type="entry name" value="TOPRIM_dom"/>
</dbReference>
<keyword evidence="8 10" id="KW-0238">DNA-binding</keyword>
<dbReference type="SUPFAM" id="SSF56712">
    <property type="entry name" value="Prokaryotic type I DNA topoisomerase"/>
    <property type="match status" value="1"/>
</dbReference>
<dbReference type="PRINTS" id="PR00417">
    <property type="entry name" value="PRTPISMRASEI"/>
</dbReference>
<dbReference type="InterPro" id="IPR005733">
    <property type="entry name" value="TopoI_bac-type"/>
</dbReference>
<evidence type="ECO:0000313" key="15">
    <source>
        <dbReference type="Proteomes" id="UP001317742"/>
    </source>
</evidence>
<accession>A0ABN6S877</accession>
<dbReference type="Gene3D" id="1.10.460.10">
    <property type="entry name" value="Topoisomerase I, domain 2"/>
    <property type="match status" value="1"/>
</dbReference>
<feature type="site" description="Interaction with DNA" evidence="10">
    <location>
        <position position="145"/>
    </location>
</feature>
<feature type="region of interest" description="Interaction with DNA" evidence="10">
    <location>
        <begin position="168"/>
        <end position="173"/>
    </location>
</feature>
<comment type="similarity">
    <text evidence="2 10">Belongs to the type IA topoisomerase family.</text>
</comment>
<evidence type="ECO:0000256" key="7">
    <source>
        <dbReference type="ARBA" id="ARBA00023029"/>
    </source>
</evidence>
<dbReference type="Pfam" id="PF01131">
    <property type="entry name" value="Topoisom_bac"/>
    <property type="match status" value="1"/>
</dbReference>
<proteinExistence type="inferred from homology"/>
<dbReference type="InterPro" id="IPR013497">
    <property type="entry name" value="Topo_IA_cen"/>
</dbReference>
<feature type="site" description="Interaction with DNA" evidence="10">
    <location>
        <position position="497"/>
    </location>
</feature>
<evidence type="ECO:0000256" key="9">
    <source>
        <dbReference type="ARBA" id="ARBA00023235"/>
    </source>
</evidence>
<comment type="subunit">
    <text evidence="10">Monomer.</text>
</comment>
<dbReference type="Gene3D" id="3.40.50.140">
    <property type="match status" value="1"/>
</dbReference>
<feature type="active site" description="O-(5'-phospho-DNA)-tyrosine intermediate" evidence="10">
    <location>
        <position position="309"/>
    </location>
</feature>
<evidence type="ECO:0000256" key="4">
    <source>
        <dbReference type="ARBA" id="ARBA00022771"/>
    </source>
</evidence>
<keyword evidence="15" id="KW-1185">Reference proteome</keyword>
<dbReference type="SMART" id="SM00437">
    <property type="entry name" value="TOP1Ac"/>
    <property type="match status" value="1"/>
</dbReference>
<feature type="domain" description="Topo IA-type catalytic" evidence="13">
    <location>
        <begin position="134"/>
        <end position="565"/>
    </location>
</feature>
<dbReference type="InterPro" id="IPR013826">
    <property type="entry name" value="Topo_IA_cen_sub3"/>
</dbReference>
<comment type="function">
    <text evidence="10">Releases the supercoiling and torsional tension of DNA, which is introduced during the DNA replication and transcription, by transiently cleaving and rejoining one strand of the DNA duplex. Introduces a single-strand break via transesterification at a target site in duplex DNA. The scissile phosphodiester is attacked by the catalytic tyrosine of the enzyme, resulting in the formation of a DNA-(5'-phosphotyrosyl)-enzyme intermediate and the expulsion of a 3'-OH DNA strand. The free DNA strand then undergoes passage around the unbroken strand, thus removing DNA supercoils. Finally, in the religation step, the DNA 3'-OH attacks the covalent intermediate to expel the active-site tyrosine and restore the DNA phosphodiester backbone.</text>
</comment>
<dbReference type="InterPro" id="IPR003602">
    <property type="entry name" value="Topo_IA_DNA-bd_dom"/>
</dbReference>
<keyword evidence="9 10" id="KW-0413">Isomerase</keyword>
<feature type="site" description="Interaction with DNA" evidence="10">
    <location>
        <position position="144"/>
    </location>
</feature>
<dbReference type="InterPro" id="IPR034149">
    <property type="entry name" value="TOPRIM_TopoI"/>
</dbReference>
<feature type="domain" description="Toprim" evidence="12">
    <location>
        <begin position="8"/>
        <end position="118"/>
    </location>
</feature>
<dbReference type="Gene3D" id="3.30.65.10">
    <property type="entry name" value="Bacterial Topoisomerase I, domain 1"/>
    <property type="match status" value="4"/>
</dbReference>
<dbReference type="CDD" id="cd03363">
    <property type="entry name" value="TOPRIM_TopoIA_TopoI"/>
    <property type="match status" value="1"/>
</dbReference>
<sequence length="809" mass="91012">MREPNMSKDLIIVESPAKVKTISKFLGKNFIVDASVGHVRDLPTRDLGVDEENDFAPRYEIIQGKEDVVKRLQAAAKKADTVFLAPDPDREGEAIAWHVAELLKPVNDKIRRIQFNEITSRAVKEALENAQELNEDLFDSQQARRILDRLVGYKISPILWKNVKRGISAGRVQSVALKILVEREKERRAFRADEYWPFKVLLEGGNPPPFWLDLHKLAGKAVKPGVNHVGNQGEAEKLQNALETGEFKVDSVQEKQRKRNPLPPYITSTLQQDANRRMGYSAKRTMSIAQRLYEGVELGKRGTTALITYMRTDSVRIAKDAQDAAKELILDRFGADYYPPKPRQFKTKGGAQDAHEAIRPVDVTITPDDVKSYLPSEQHKLYRLIWQRFVASQMAVATFWDTTVLVTAPETIWRAKGERLLFAGFLAAMDKASSDDDTELPKLHEGDVLALNELKKEQKFTQPPPRYSEASLVKTLEELGIGRPSTYAAIISTLLDREYARQEEKRFVPTELGFTVSDKLGEHFQALMDVGFTAQMEGMLDAVAEGKKDWKDLLKHFGDDFYPTLEKARTEMARSQQVTDINCENCGKPMAIKFGKTGEFLGCTGFPGCRTIKNFTRDEQGAIQVVEREKPEETGVLCEKCGRPMAIKQSRRGEFLGCTGYPDCKSIVNFKRDENGKIQVVESEKPEVVGTCPDCGGELLLKKARTGSRFIACSNYPDCTYAAPFSTGVPCPKEGCEGELVEKSSRRGKLFYSCSTYPKCDYAVWNWPVNEPCPKCEHPILTRKTTKDKGEHIACPKKGCGYTRPVEDE</sequence>
<protein>
    <recommendedName>
        <fullName evidence="10">DNA topoisomerase 1</fullName>
        <ecNumber evidence="10">5.6.2.1</ecNumber>
    </recommendedName>
    <alternativeName>
        <fullName evidence="10">DNA topoisomerase I</fullName>
    </alternativeName>
</protein>
<feature type="coiled-coil region" evidence="11">
    <location>
        <begin position="116"/>
        <end position="143"/>
    </location>
</feature>
<keyword evidence="3" id="KW-0479">Metal-binding</keyword>
<feature type="site" description="Interaction with DNA" evidence="10">
    <location>
        <position position="311"/>
    </location>
</feature>
<dbReference type="PANTHER" id="PTHR42785:SF1">
    <property type="entry name" value="DNA TOPOISOMERASE"/>
    <property type="match status" value="1"/>
</dbReference>
<dbReference type="InterPro" id="IPR023406">
    <property type="entry name" value="Topo_IA_AS"/>
</dbReference>
<dbReference type="InterPro" id="IPR013825">
    <property type="entry name" value="Topo_IA_cen_sub2"/>
</dbReference>
<dbReference type="SMART" id="SM00493">
    <property type="entry name" value="TOPRIM"/>
    <property type="match status" value="1"/>
</dbReference>
<dbReference type="Gene3D" id="1.10.290.10">
    <property type="entry name" value="Topoisomerase I, domain 4"/>
    <property type="match status" value="1"/>
</dbReference>
<dbReference type="HAMAP" id="MF_00952">
    <property type="entry name" value="Topoisom_1_prok"/>
    <property type="match status" value="1"/>
</dbReference>
<organism evidence="14 15">
    <name type="scientific">Pseudodesulfovibrio nedwellii</name>
    <dbReference type="NCBI Taxonomy" id="2973072"/>
    <lineage>
        <taxon>Bacteria</taxon>
        <taxon>Pseudomonadati</taxon>
        <taxon>Thermodesulfobacteriota</taxon>
        <taxon>Desulfovibrionia</taxon>
        <taxon>Desulfovibrionales</taxon>
        <taxon>Desulfovibrionaceae</taxon>
    </lineage>
</organism>
<evidence type="ECO:0000256" key="10">
    <source>
        <dbReference type="HAMAP-Rule" id="MF_00952"/>
    </source>
</evidence>
<dbReference type="PROSITE" id="PS00396">
    <property type="entry name" value="TOPO_IA_1"/>
    <property type="match status" value="1"/>
</dbReference>
<evidence type="ECO:0000256" key="2">
    <source>
        <dbReference type="ARBA" id="ARBA00009446"/>
    </source>
</evidence>
<dbReference type="NCBIfam" id="TIGR01051">
    <property type="entry name" value="topA_bact"/>
    <property type="match status" value="1"/>
</dbReference>
<evidence type="ECO:0000259" key="12">
    <source>
        <dbReference type="PROSITE" id="PS50880"/>
    </source>
</evidence>
<dbReference type="PROSITE" id="PS50880">
    <property type="entry name" value="TOPRIM"/>
    <property type="match status" value="1"/>
</dbReference>
<keyword evidence="5" id="KW-0862">Zinc</keyword>
<evidence type="ECO:0000256" key="6">
    <source>
        <dbReference type="ARBA" id="ARBA00022842"/>
    </source>
</evidence>
<dbReference type="PANTHER" id="PTHR42785">
    <property type="entry name" value="DNA TOPOISOMERASE, TYPE IA, CORE"/>
    <property type="match status" value="1"/>
</dbReference>
<feature type="site" description="Interaction with DNA" evidence="10">
    <location>
        <position position="153"/>
    </location>
</feature>
<dbReference type="EC" id="5.6.2.1" evidence="10"/>
<dbReference type="InterPro" id="IPR023405">
    <property type="entry name" value="Topo_IA_core_domain"/>
</dbReference>
<dbReference type="Gene3D" id="2.70.20.10">
    <property type="entry name" value="Topoisomerase I, domain 3"/>
    <property type="match status" value="1"/>
</dbReference>
<evidence type="ECO:0000256" key="3">
    <source>
        <dbReference type="ARBA" id="ARBA00022723"/>
    </source>
</evidence>
<evidence type="ECO:0000313" key="14">
    <source>
        <dbReference type="EMBL" id="BDQ38388.1"/>
    </source>
</evidence>
<keyword evidence="11" id="KW-0175">Coiled coil</keyword>
<keyword evidence="7 10" id="KW-0799">Topoisomerase</keyword>
<dbReference type="PROSITE" id="PS52039">
    <property type="entry name" value="TOPO_IA_2"/>
    <property type="match status" value="1"/>
</dbReference>
<dbReference type="InterPro" id="IPR028612">
    <property type="entry name" value="Topoisom_1_IA"/>
</dbReference>
<dbReference type="InterPro" id="IPR013498">
    <property type="entry name" value="Topo_IA_Znf"/>
</dbReference>
<dbReference type="InterPro" id="IPR000380">
    <property type="entry name" value="Topo_IA"/>
</dbReference>
<dbReference type="Proteomes" id="UP001317742">
    <property type="component" value="Chromosome"/>
</dbReference>
<feature type="site" description="Interaction with DNA" evidence="10">
    <location>
        <position position="38"/>
    </location>
</feature>
<gene>
    <name evidence="10 14" type="primary">topA</name>
    <name evidence="14" type="ORF">SYK_27480</name>
</gene>
<keyword evidence="6" id="KW-0460">Magnesium</keyword>
<dbReference type="SUPFAM" id="SSF57783">
    <property type="entry name" value="Zinc beta-ribbon"/>
    <property type="match status" value="3"/>
</dbReference>
<name>A0ABN6S877_9BACT</name>
<keyword evidence="4" id="KW-0863">Zinc-finger</keyword>
<feature type="site" description="Interaction with DNA" evidence="10">
    <location>
        <position position="160"/>
    </location>
</feature>
<evidence type="ECO:0000256" key="1">
    <source>
        <dbReference type="ARBA" id="ARBA00000213"/>
    </source>
</evidence>
<dbReference type="InterPro" id="IPR003601">
    <property type="entry name" value="Topo_IA_2"/>
</dbReference>
<evidence type="ECO:0000256" key="11">
    <source>
        <dbReference type="SAM" id="Coils"/>
    </source>
</evidence>
<evidence type="ECO:0000256" key="8">
    <source>
        <dbReference type="ARBA" id="ARBA00023125"/>
    </source>
</evidence>
<dbReference type="SMART" id="SM00436">
    <property type="entry name" value="TOP1Bc"/>
    <property type="match status" value="1"/>
</dbReference>